<evidence type="ECO:0000313" key="3">
    <source>
        <dbReference type="Proteomes" id="UP001626550"/>
    </source>
</evidence>
<keyword evidence="3" id="KW-1185">Reference proteome</keyword>
<evidence type="ECO:0000256" key="1">
    <source>
        <dbReference type="SAM" id="MobiDB-lite"/>
    </source>
</evidence>
<accession>A0ABD2QGD1</accession>
<reference evidence="2 3" key="1">
    <citation type="submission" date="2024-11" db="EMBL/GenBank/DDBJ databases">
        <title>Adaptive evolution of stress response genes in parasites aligns with host niche diversity.</title>
        <authorList>
            <person name="Hahn C."/>
            <person name="Resl P."/>
        </authorList>
    </citation>
    <scope>NUCLEOTIDE SEQUENCE [LARGE SCALE GENOMIC DNA]</scope>
    <source>
        <strain evidence="2">EGGRZ-B1_66</strain>
        <tissue evidence="2">Body</tissue>
    </source>
</reference>
<organism evidence="2 3">
    <name type="scientific">Cichlidogyrus casuarinus</name>
    <dbReference type="NCBI Taxonomy" id="1844966"/>
    <lineage>
        <taxon>Eukaryota</taxon>
        <taxon>Metazoa</taxon>
        <taxon>Spiralia</taxon>
        <taxon>Lophotrochozoa</taxon>
        <taxon>Platyhelminthes</taxon>
        <taxon>Monogenea</taxon>
        <taxon>Monopisthocotylea</taxon>
        <taxon>Dactylogyridea</taxon>
        <taxon>Ancyrocephalidae</taxon>
        <taxon>Cichlidogyrus</taxon>
    </lineage>
</organism>
<dbReference type="EMBL" id="JBJKFK010000225">
    <property type="protein sequence ID" value="KAL3318595.1"/>
    <property type="molecule type" value="Genomic_DNA"/>
</dbReference>
<sequence>MTDTDLLYRLDLKPTNKEGYALGGRKAIRFVRYVSGSNLAPGIYQDYLIRKPDRCKCKGMIFSGSRPETKIDNGPSVGSYFPDKDKMSTSPRQVKWQYDTQGRPINLPNISQKSTITANTSKLESTVDERKYQRKLEYLKLFFPTC</sequence>
<name>A0ABD2QGD1_9PLAT</name>
<gene>
    <name evidence="2" type="ORF">Ciccas_002741</name>
</gene>
<dbReference type="Proteomes" id="UP001626550">
    <property type="component" value="Unassembled WGS sequence"/>
</dbReference>
<evidence type="ECO:0000313" key="2">
    <source>
        <dbReference type="EMBL" id="KAL3318595.1"/>
    </source>
</evidence>
<proteinExistence type="predicted"/>
<comment type="caution">
    <text evidence="2">The sequence shown here is derived from an EMBL/GenBank/DDBJ whole genome shotgun (WGS) entry which is preliminary data.</text>
</comment>
<feature type="region of interest" description="Disordered" evidence="1">
    <location>
        <begin position="68"/>
        <end position="91"/>
    </location>
</feature>
<protein>
    <submittedName>
        <fullName evidence="2">Uncharacterized protein</fullName>
    </submittedName>
</protein>
<dbReference type="AlphaFoldDB" id="A0ABD2QGD1"/>